<organism evidence="1">
    <name type="scientific">Brassica napus</name>
    <name type="common">Rape</name>
    <dbReference type="NCBI Taxonomy" id="3708"/>
    <lineage>
        <taxon>Eukaryota</taxon>
        <taxon>Viridiplantae</taxon>
        <taxon>Streptophyta</taxon>
        <taxon>Embryophyta</taxon>
        <taxon>Tracheophyta</taxon>
        <taxon>Spermatophyta</taxon>
        <taxon>Magnoliopsida</taxon>
        <taxon>eudicotyledons</taxon>
        <taxon>Gunneridae</taxon>
        <taxon>Pentapetalae</taxon>
        <taxon>rosids</taxon>
        <taxon>malvids</taxon>
        <taxon>Brassicales</taxon>
        <taxon>Brassicaceae</taxon>
        <taxon>Brassiceae</taxon>
        <taxon>Brassica</taxon>
    </lineage>
</organism>
<accession>A0A816IZN2</accession>
<reference evidence="1" key="1">
    <citation type="submission" date="2021-01" db="EMBL/GenBank/DDBJ databases">
        <authorList>
            <consortium name="Genoscope - CEA"/>
            <person name="William W."/>
        </authorList>
    </citation>
    <scope>NUCLEOTIDE SEQUENCE</scope>
</reference>
<proteinExistence type="predicted"/>
<protein>
    <submittedName>
        <fullName evidence="1">(rape) hypothetical protein</fullName>
    </submittedName>
</protein>
<sequence length="96" mass="10896">MTKLTKKDAATLALGEVSFHPNTPFILLEELAGKQCVFQVRVTPYNFIPNHHTFTEDVFFSVFLNTPVRGGQRMMDVQPKHPTALLATRVIRRGKQ</sequence>
<dbReference type="AlphaFoldDB" id="A0A816IZN2"/>
<evidence type="ECO:0000313" key="1">
    <source>
        <dbReference type="EMBL" id="CAF1716538.1"/>
    </source>
</evidence>
<gene>
    <name evidence="1" type="ORF">DARMORV10_C09P08730.1</name>
</gene>
<dbReference type="EMBL" id="HG994373">
    <property type="protein sequence ID" value="CAF1716538.1"/>
    <property type="molecule type" value="Genomic_DNA"/>
</dbReference>
<dbReference type="Proteomes" id="UP001295469">
    <property type="component" value="Chromosome C09"/>
</dbReference>
<name>A0A816IZN2_BRANA</name>